<feature type="coiled-coil region" evidence="2">
    <location>
        <begin position="158"/>
        <end position="210"/>
    </location>
</feature>
<evidence type="ECO:0000256" key="1">
    <source>
        <dbReference type="ARBA" id="ARBA00022729"/>
    </source>
</evidence>
<organism evidence="5 6">
    <name type="scientific">Candidatus Uhrbacteria bacterium RIFCSPHIGHO2_12_FULL_60_25</name>
    <dbReference type="NCBI Taxonomy" id="1802399"/>
    <lineage>
        <taxon>Bacteria</taxon>
        <taxon>Candidatus Uhriibacteriota</taxon>
    </lineage>
</organism>
<feature type="domain" description="M23ase beta-sheet core" evidence="4">
    <location>
        <begin position="298"/>
        <end position="396"/>
    </location>
</feature>
<dbReference type="GO" id="GO:0004222">
    <property type="term" value="F:metalloendopeptidase activity"/>
    <property type="evidence" value="ECO:0007669"/>
    <property type="project" value="TreeGrafter"/>
</dbReference>
<dbReference type="PANTHER" id="PTHR21666:SF289">
    <property type="entry name" value="L-ALA--D-GLU ENDOPEPTIDASE"/>
    <property type="match status" value="1"/>
</dbReference>
<dbReference type="STRING" id="1802399.A3E39_04290"/>
<evidence type="ECO:0000256" key="3">
    <source>
        <dbReference type="SAM" id="SignalP"/>
    </source>
</evidence>
<dbReference type="Pfam" id="PF01551">
    <property type="entry name" value="Peptidase_M23"/>
    <property type="match status" value="1"/>
</dbReference>
<dbReference type="Proteomes" id="UP000176603">
    <property type="component" value="Unassembled WGS sequence"/>
</dbReference>
<comment type="caution">
    <text evidence="5">The sequence shown here is derived from an EMBL/GenBank/DDBJ whole genome shotgun (WGS) entry which is preliminary data.</text>
</comment>
<keyword evidence="2" id="KW-0175">Coiled coil</keyword>
<dbReference type="PANTHER" id="PTHR21666">
    <property type="entry name" value="PEPTIDASE-RELATED"/>
    <property type="match status" value="1"/>
</dbReference>
<evidence type="ECO:0000259" key="4">
    <source>
        <dbReference type="Pfam" id="PF01551"/>
    </source>
</evidence>
<evidence type="ECO:0000313" key="6">
    <source>
        <dbReference type="Proteomes" id="UP000176603"/>
    </source>
</evidence>
<protein>
    <recommendedName>
        <fullName evidence="4">M23ase beta-sheet core domain-containing protein</fullName>
    </recommendedName>
</protein>
<dbReference type="EMBL" id="MGEH01000037">
    <property type="protein sequence ID" value="OGL78108.1"/>
    <property type="molecule type" value="Genomic_DNA"/>
</dbReference>
<dbReference type="CDD" id="cd12797">
    <property type="entry name" value="M23_peptidase"/>
    <property type="match status" value="1"/>
</dbReference>
<dbReference type="SUPFAM" id="SSF51261">
    <property type="entry name" value="Duplicated hybrid motif"/>
    <property type="match status" value="1"/>
</dbReference>
<sequence>MTVPHFRLILTVGLTLTAVLAMPVHAAVKDDVDELSGEIKNRQERVKELDGMIGNYRSRIDKAKSETQSLENQLVLLENRIKEKELGVERAKTEIEALTLEVRLIEQEIGVQESRISKQKDLIADLVRNINANDSVTTFDVLLSEDSLSGFFARLEELKKLQRDLGNMLERVKAVKSNLEAKKEERSTKQKAVEAEKSKMKREQLALEAERNYKTSLVGETKSKETEFERILYELRQQQQVTASDIAELEVRLKDKLNSVDEALARGDVLINWPVDPSRGITAIFHDPTYPFRYLFEHPGTDIRAPVGTPVKSAAGGYVAWNKTGRMYGNYVMIVHPGGIATVYAHLSKFKARADTYVERQELIGLSGGRPGDQGAGLSSGPHLHFEVRQDGVPVDAENFLPEIPCEYYDYIDDYKRLKLRSC</sequence>
<keyword evidence="1 3" id="KW-0732">Signal</keyword>
<name>A0A1F7UK78_9BACT</name>
<proteinExistence type="predicted"/>
<dbReference type="SUPFAM" id="SSF57997">
    <property type="entry name" value="Tropomyosin"/>
    <property type="match status" value="1"/>
</dbReference>
<dbReference type="Gene3D" id="2.70.70.10">
    <property type="entry name" value="Glucose Permease (Domain IIA)"/>
    <property type="match status" value="1"/>
</dbReference>
<evidence type="ECO:0000256" key="2">
    <source>
        <dbReference type="SAM" id="Coils"/>
    </source>
</evidence>
<feature type="coiled-coil region" evidence="2">
    <location>
        <begin position="32"/>
        <end position="108"/>
    </location>
</feature>
<accession>A0A1F7UK78</accession>
<dbReference type="InterPro" id="IPR016047">
    <property type="entry name" value="M23ase_b-sheet_dom"/>
</dbReference>
<gene>
    <name evidence="5" type="ORF">A3E39_04290</name>
</gene>
<reference evidence="5 6" key="1">
    <citation type="journal article" date="2016" name="Nat. Commun.">
        <title>Thousands of microbial genomes shed light on interconnected biogeochemical processes in an aquifer system.</title>
        <authorList>
            <person name="Anantharaman K."/>
            <person name="Brown C.T."/>
            <person name="Hug L.A."/>
            <person name="Sharon I."/>
            <person name="Castelle C.J."/>
            <person name="Probst A.J."/>
            <person name="Thomas B.C."/>
            <person name="Singh A."/>
            <person name="Wilkins M.J."/>
            <person name="Karaoz U."/>
            <person name="Brodie E.L."/>
            <person name="Williams K.H."/>
            <person name="Hubbard S.S."/>
            <person name="Banfield J.F."/>
        </authorList>
    </citation>
    <scope>NUCLEOTIDE SEQUENCE [LARGE SCALE GENOMIC DNA]</scope>
</reference>
<feature type="signal peptide" evidence="3">
    <location>
        <begin position="1"/>
        <end position="26"/>
    </location>
</feature>
<dbReference type="Gene3D" id="6.10.250.3150">
    <property type="match status" value="1"/>
</dbReference>
<evidence type="ECO:0000313" key="5">
    <source>
        <dbReference type="EMBL" id="OGL78108.1"/>
    </source>
</evidence>
<dbReference type="InterPro" id="IPR050570">
    <property type="entry name" value="Cell_wall_metabolism_enzyme"/>
</dbReference>
<feature type="chain" id="PRO_5009533055" description="M23ase beta-sheet core domain-containing protein" evidence="3">
    <location>
        <begin position="27"/>
        <end position="423"/>
    </location>
</feature>
<dbReference type="InterPro" id="IPR011055">
    <property type="entry name" value="Dup_hybrid_motif"/>
</dbReference>
<dbReference type="AlphaFoldDB" id="A0A1F7UK78"/>